<accession>A0A212L2M7</accession>
<dbReference type="RefSeq" id="WP_288199135.1">
    <property type="nucleotide sequence ID" value="NZ_LT608334.1"/>
</dbReference>
<dbReference type="InterPro" id="IPR017871">
    <property type="entry name" value="ABC_transporter-like_CS"/>
</dbReference>
<proteinExistence type="inferred from homology"/>
<evidence type="ECO:0000256" key="6">
    <source>
        <dbReference type="ARBA" id="ARBA00061968"/>
    </source>
</evidence>
<evidence type="ECO:0000256" key="1">
    <source>
        <dbReference type="ARBA" id="ARBA00005417"/>
    </source>
</evidence>
<dbReference type="GO" id="GO:0031460">
    <property type="term" value="P:glycine betaine transport"/>
    <property type="evidence" value="ECO:0007669"/>
    <property type="project" value="InterPro"/>
</dbReference>
<dbReference type="EMBL" id="FMJD01000002">
    <property type="protein sequence ID" value="SCM71790.1"/>
    <property type="molecule type" value="Genomic_DNA"/>
</dbReference>
<dbReference type="InterPro" id="IPR005892">
    <property type="entry name" value="Gly-betaine_transp_ATP-bd"/>
</dbReference>
<evidence type="ECO:0000256" key="4">
    <source>
        <dbReference type="ARBA" id="ARBA00022840"/>
    </source>
</evidence>
<evidence type="ECO:0000313" key="9">
    <source>
        <dbReference type="EMBL" id="SCM71790.1"/>
    </source>
</evidence>
<evidence type="ECO:0000256" key="2">
    <source>
        <dbReference type="ARBA" id="ARBA00022448"/>
    </source>
</evidence>
<dbReference type="NCBIfam" id="TIGR01186">
    <property type="entry name" value="proV"/>
    <property type="match status" value="1"/>
</dbReference>
<keyword evidence="7" id="KW-1003">Cell membrane</keyword>
<comment type="subunit">
    <text evidence="6">The complex is probably composed of two ATP-binding proteins (TmoW), two transmembrane proteins (TmoV) and a solute-binding protein (TmoX).</text>
</comment>
<dbReference type="GO" id="GO:0005886">
    <property type="term" value="C:plasma membrane"/>
    <property type="evidence" value="ECO:0007669"/>
    <property type="project" value="UniProtKB-SubCell"/>
</dbReference>
<evidence type="ECO:0000256" key="7">
    <source>
        <dbReference type="RuleBase" id="RU369116"/>
    </source>
</evidence>
<dbReference type="GO" id="GO:0005524">
    <property type="term" value="F:ATP binding"/>
    <property type="evidence" value="ECO:0007669"/>
    <property type="project" value="UniProtKB-UniRule"/>
</dbReference>
<dbReference type="InterPro" id="IPR051921">
    <property type="entry name" value="ABC_osmolyte_uptake_ATP-bind"/>
</dbReference>
<evidence type="ECO:0000259" key="8">
    <source>
        <dbReference type="PROSITE" id="PS50893"/>
    </source>
</evidence>
<dbReference type="Gene3D" id="3.40.50.300">
    <property type="entry name" value="P-loop containing nucleotide triphosphate hydrolases"/>
    <property type="match status" value="1"/>
</dbReference>
<dbReference type="SMART" id="SM00382">
    <property type="entry name" value="AAA"/>
    <property type="match status" value="1"/>
</dbReference>
<dbReference type="InterPro" id="IPR027417">
    <property type="entry name" value="P-loop_NTPase"/>
</dbReference>
<sequence length="358" mass="39092">MPESQTSIEIRNVYKLFGPHPERYVEAVRDGGMNKAELLDKHNHVLGLSNVSLDIEAGHIQVIMGLSGSGKSTLIRHINRLIEPTAGEVIVGGTDVRALKPRELRDFRRTSAAMVFQKFALLPHRTVLGNVVFGLEIRGLPRDAQLERARQWIDRVGLTCFEDKYPSQLSGGMQQRVGLARALANDAPILLMDEAFSALDPLIRVDMQTILLDLQAEVRKTVVFITHDLDEALRIGDRVAIMQDGELVQQGRPEEIVLSPATGYVEDFVRQVNRGRVVKVAALARPLAGPPAALRMPSALPLADAALRLVEARLSFADVTDGKGAVVGRVHLDEVVRTLARSAGEAEASDDPPARLAG</sequence>
<comment type="subunit">
    <text evidence="7">The complex is probably composed of two ATP-binding proteins, two transmembrane proteins and a solute-binding protein.</text>
</comment>
<dbReference type="GO" id="GO:0006865">
    <property type="term" value="P:amino acid transport"/>
    <property type="evidence" value="ECO:0007669"/>
    <property type="project" value="UniProtKB-UniRule"/>
</dbReference>
<comment type="subcellular location">
    <subcellularLocation>
        <location evidence="7">Cell inner membrane</location>
        <topology evidence="7">Peripheral membrane protein</topology>
    </subcellularLocation>
</comment>
<dbReference type="PROSITE" id="PS00211">
    <property type="entry name" value="ABC_TRANSPORTER_1"/>
    <property type="match status" value="1"/>
</dbReference>
<reference evidence="9" key="1">
    <citation type="submission" date="2016-08" db="EMBL/GenBank/DDBJ databases">
        <authorList>
            <person name="Seilhamer J.J."/>
        </authorList>
    </citation>
    <scope>NUCLEOTIDE SEQUENCE</scope>
    <source>
        <strain evidence="9">86</strain>
    </source>
</reference>
<dbReference type="Pfam" id="PF00005">
    <property type="entry name" value="ABC_tran"/>
    <property type="match status" value="1"/>
</dbReference>
<dbReference type="GO" id="GO:0015418">
    <property type="term" value="F:ABC-type quaternary ammonium compound transporting activity"/>
    <property type="evidence" value="ECO:0007669"/>
    <property type="project" value="UniProtKB-EC"/>
</dbReference>
<keyword evidence="4 7" id="KW-0067">ATP-binding</keyword>
<dbReference type="GO" id="GO:0006970">
    <property type="term" value="P:response to osmotic stress"/>
    <property type="evidence" value="ECO:0007669"/>
    <property type="project" value="UniProtKB-ARBA"/>
</dbReference>
<comment type="similarity">
    <text evidence="1 7">Belongs to the ABC transporter superfamily.</text>
</comment>
<name>A0A212L2M7_9HYPH</name>
<keyword evidence="7" id="KW-0997">Cell inner membrane</keyword>
<keyword evidence="3 7" id="KW-0547">Nucleotide-binding</keyword>
<dbReference type="FunFam" id="3.40.50.300:FF:000201">
    <property type="entry name" value="Glycine betaine/L-proline ABC transporter ATP-binding protein"/>
    <property type="match status" value="1"/>
</dbReference>
<dbReference type="InterPro" id="IPR003439">
    <property type="entry name" value="ABC_transporter-like_ATP-bd"/>
</dbReference>
<dbReference type="AlphaFoldDB" id="A0A212L2M7"/>
<dbReference type="PROSITE" id="PS50893">
    <property type="entry name" value="ABC_TRANSPORTER_2"/>
    <property type="match status" value="1"/>
</dbReference>
<dbReference type="GO" id="GO:0016887">
    <property type="term" value="F:ATP hydrolysis activity"/>
    <property type="evidence" value="ECO:0007669"/>
    <property type="project" value="UniProtKB-UniRule"/>
</dbReference>
<dbReference type="InterPro" id="IPR003593">
    <property type="entry name" value="AAA+_ATPase"/>
</dbReference>
<comment type="catalytic activity">
    <reaction evidence="5">
        <text>a quaternary ammonium(out) + ATP + H2O = a quaternary ammonium(in) + ADP + phosphate + H(+)</text>
        <dbReference type="Rhea" id="RHEA:11036"/>
        <dbReference type="ChEBI" id="CHEBI:15377"/>
        <dbReference type="ChEBI" id="CHEBI:15378"/>
        <dbReference type="ChEBI" id="CHEBI:30616"/>
        <dbReference type="ChEBI" id="CHEBI:35267"/>
        <dbReference type="ChEBI" id="CHEBI:43474"/>
        <dbReference type="ChEBI" id="CHEBI:456216"/>
        <dbReference type="EC" id="7.6.2.9"/>
    </reaction>
    <physiologicalReaction direction="left-to-right" evidence="5">
        <dbReference type="Rhea" id="RHEA:11037"/>
    </physiologicalReaction>
</comment>
<gene>
    <name evidence="9" type="primary">proV</name>
    <name evidence="9" type="ORF">KL86PLE_100340</name>
</gene>
<evidence type="ECO:0000256" key="5">
    <source>
        <dbReference type="ARBA" id="ARBA00051811"/>
    </source>
</evidence>
<dbReference type="SUPFAM" id="SSF52540">
    <property type="entry name" value="P-loop containing nucleoside triphosphate hydrolases"/>
    <property type="match status" value="1"/>
</dbReference>
<dbReference type="PANTHER" id="PTHR43869:SF1">
    <property type="entry name" value="GLYCINE BETAINE_PROLINE BETAINE TRANSPORT SYSTEM ATP-BINDING PROTEIN PROV"/>
    <property type="match status" value="1"/>
</dbReference>
<keyword evidence="7" id="KW-0472">Membrane</keyword>
<protein>
    <recommendedName>
        <fullName evidence="7">Quaternary amine transport ATP-binding protein</fullName>
        <ecNumber evidence="7">7.6.2.9</ecNumber>
    </recommendedName>
</protein>
<dbReference type="EC" id="7.6.2.9" evidence="7"/>
<feature type="domain" description="ABC transporter" evidence="8">
    <location>
        <begin position="28"/>
        <end position="269"/>
    </location>
</feature>
<evidence type="ECO:0000256" key="3">
    <source>
        <dbReference type="ARBA" id="ARBA00022741"/>
    </source>
</evidence>
<organism evidence="9">
    <name type="scientific">uncultured Pleomorphomonas sp</name>
    <dbReference type="NCBI Taxonomy" id="442121"/>
    <lineage>
        <taxon>Bacteria</taxon>
        <taxon>Pseudomonadati</taxon>
        <taxon>Pseudomonadota</taxon>
        <taxon>Alphaproteobacteria</taxon>
        <taxon>Hyphomicrobiales</taxon>
        <taxon>Pleomorphomonadaceae</taxon>
        <taxon>Pleomorphomonas</taxon>
        <taxon>environmental samples</taxon>
    </lineage>
</organism>
<dbReference type="PANTHER" id="PTHR43869">
    <property type="entry name" value="GLYCINE BETAINE/PROLINE BETAINE TRANSPORT SYSTEM ATP-BINDING PROTEIN PROV"/>
    <property type="match status" value="1"/>
</dbReference>
<keyword evidence="2 7" id="KW-0813">Transport</keyword>